<dbReference type="AlphaFoldDB" id="A0A914E6M8"/>
<proteinExistence type="predicted"/>
<evidence type="ECO:0000313" key="2">
    <source>
        <dbReference type="WBParaSite" id="ACRNAN_scaffold6118.g14782.t1"/>
    </source>
</evidence>
<name>A0A914E6M8_9BILA</name>
<organism evidence="1 2">
    <name type="scientific">Acrobeloides nanus</name>
    <dbReference type="NCBI Taxonomy" id="290746"/>
    <lineage>
        <taxon>Eukaryota</taxon>
        <taxon>Metazoa</taxon>
        <taxon>Ecdysozoa</taxon>
        <taxon>Nematoda</taxon>
        <taxon>Chromadorea</taxon>
        <taxon>Rhabditida</taxon>
        <taxon>Tylenchina</taxon>
        <taxon>Cephalobomorpha</taxon>
        <taxon>Cephaloboidea</taxon>
        <taxon>Cephalobidae</taxon>
        <taxon>Acrobeloides</taxon>
    </lineage>
</organism>
<dbReference type="Proteomes" id="UP000887540">
    <property type="component" value="Unplaced"/>
</dbReference>
<sequence length="72" mass="8413">MYRNSWGQYNGNGSCLLRLFTKAIESHYLQKFEEIFLVLGHTNHARPIIFSRSSNKGRYQVIVPDLNKININ</sequence>
<dbReference type="WBParaSite" id="ACRNAN_scaffold6118.g14782.t1">
    <property type="protein sequence ID" value="ACRNAN_scaffold6118.g14782.t1"/>
    <property type="gene ID" value="ACRNAN_scaffold6118.g14782"/>
</dbReference>
<keyword evidence="1" id="KW-1185">Reference proteome</keyword>
<evidence type="ECO:0000313" key="1">
    <source>
        <dbReference type="Proteomes" id="UP000887540"/>
    </source>
</evidence>
<accession>A0A914E6M8</accession>
<protein>
    <submittedName>
        <fullName evidence="2">Uncharacterized protein</fullName>
    </submittedName>
</protein>
<reference evidence="2" key="1">
    <citation type="submission" date="2022-11" db="UniProtKB">
        <authorList>
            <consortium name="WormBaseParasite"/>
        </authorList>
    </citation>
    <scope>IDENTIFICATION</scope>
</reference>